<proteinExistence type="predicted"/>
<dbReference type="Pfam" id="PF10011">
    <property type="entry name" value="DUF2254"/>
    <property type="match status" value="1"/>
</dbReference>
<protein>
    <submittedName>
        <fullName evidence="2">DUF2254 domain-containing protein</fullName>
    </submittedName>
</protein>
<feature type="transmembrane region" description="Helical" evidence="1">
    <location>
        <begin position="144"/>
        <end position="165"/>
    </location>
</feature>
<keyword evidence="3" id="KW-1185">Reference proteome</keyword>
<dbReference type="AlphaFoldDB" id="A0A2T7G047"/>
<feature type="transmembrane region" description="Helical" evidence="1">
    <location>
        <begin position="68"/>
        <end position="94"/>
    </location>
</feature>
<organism evidence="2 3">
    <name type="scientific">Thalassorhabdomicrobium marinisediminis</name>
    <dbReference type="NCBI Taxonomy" id="2170577"/>
    <lineage>
        <taxon>Bacteria</taxon>
        <taxon>Pseudomonadati</taxon>
        <taxon>Pseudomonadota</taxon>
        <taxon>Alphaproteobacteria</taxon>
        <taxon>Rhodobacterales</taxon>
        <taxon>Paracoccaceae</taxon>
        <taxon>Thalassorhabdomicrobium</taxon>
    </lineage>
</organism>
<gene>
    <name evidence="2" type="ORF">DC363_03980</name>
</gene>
<dbReference type="Proteomes" id="UP000244817">
    <property type="component" value="Unassembled WGS sequence"/>
</dbReference>
<name>A0A2T7G047_9RHOB</name>
<keyword evidence="1" id="KW-1133">Transmembrane helix</keyword>
<feature type="transmembrane region" description="Helical" evidence="1">
    <location>
        <begin position="115"/>
        <end position="138"/>
    </location>
</feature>
<keyword evidence="1" id="KW-0472">Membrane</keyword>
<reference evidence="2 3" key="1">
    <citation type="submission" date="2018-04" db="EMBL/GenBank/DDBJ databases">
        <title>Pelagivirga bohaiensis gen. nov., sp. nov., a bacterium isolated from the Bohai Sea.</title>
        <authorList>
            <person name="Ji X."/>
        </authorList>
    </citation>
    <scope>NUCLEOTIDE SEQUENCE [LARGE SCALE GENOMIC DNA]</scope>
    <source>
        <strain evidence="2 3">BH-SD16</strain>
    </source>
</reference>
<keyword evidence="1" id="KW-0812">Transmembrane</keyword>
<comment type="caution">
    <text evidence="2">The sequence shown here is derived from an EMBL/GenBank/DDBJ whole genome shotgun (WGS) entry which is preliminary data.</text>
</comment>
<feature type="transmembrane region" description="Helical" evidence="1">
    <location>
        <begin position="27"/>
        <end position="48"/>
    </location>
</feature>
<evidence type="ECO:0000313" key="2">
    <source>
        <dbReference type="EMBL" id="PVA07789.1"/>
    </source>
</evidence>
<sequence length="428" mass="47412">MRSRHLNFPRPDVFGWFASLRRVSRILWVRVALIIALSLIAALSAPLLDTWIPQNLKERFTEDALMPILTILASSMLTVATFSLGVMVSSHRSLADQTTPRIHRLLMEDTSTQSMLASFIGAFAFALLSIILFGAHYYSEGATVIVFAATVAIVALIIVSLIRWIRQLSRIGSVDYALERAERTARETLDGIQRRPHLGGMPMPEDGIPVSASYTIKVPQSGFLRWIDVQELSDIANKVQAEIYAVHLPGDLLLEGQPLARSTKEVDADDVAACFWIGKNRSYDQDARYAIAALRETATKALSPGINDPGTAVEVVSRLERLLWDAFKIETDDNEHRFNNVYVATTPDSVLIDTAFRDISRDGAKFVDLLLGIHRALDALRQTCNADAHDMIDQLHAAVDENAETGLVTLSEQTRYAAGRSSIGQRTR</sequence>
<accession>A0A2T7G047</accession>
<dbReference type="EMBL" id="QCYG01000002">
    <property type="protein sequence ID" value="PVA07789.1"/>
    <property type="molecule type" value="Genomic_DNA"/>
</dbReference>
<dbReference type="InterPro" id="IPR018723">
    <property type="entry name" value="DUF2254_membrane"/>
</dbReference>
<evidence type="ECO:0000313" key="3">
    <source>
        <dbReference type="Proteomes" id="UP000244817"/>
    </source>
</evidence>
<evidence type="ECO:0000256" key="1">
    <source>
        <dbReference type="SAM" id="Phobius"/>
    </source>
</evidence>